<accession>A0ABQ2BF54</accession>
<feature type="transmembrane region" description="Helical" evidence="5">
    <location>
        <begin position="7"/>
        <end position="25"/>
    </location>
</feature>
<dbReference type="RefSeq" id="WP_188411933.1">
    <property type="nucleotide sequence ID" value="NZ_BMDJ01000002.1"/>
</dbReference>
<dbReference type="Proteomes" id="UP000645390">
    <property type="component" value="Unassembled WGS sequence"/>
</dbReference>
<evidence type="ECO:0000256" key="5">
    <source>
        <dbReference type="SAM" id="Phobius"/>
    </source>
</evidence>
<evidence type="ECO:0000256" key="4">
    <source>
        <dbReference type="ARBA" id="ARBA00023136"/>
    </source>
</evidence>
<feature type="transmembrane region" description="Helical" evidence="5">
    <location>
        <begin position="45"/>
        <end position="67"/>
    </location>
</feature>
<evidence type="ECO:0000313" key="6">
    <source>
        <dbReference type="EMBL" id="GGI23419.1"/>
    </source>
</evidence>
<keyword evidence="7" id="KW-1185">Reference proteome</keyword>
<evidence type="ECO:0008006" key="8">
    <source>
        <dbReference type="Google" id="ProtNLM"/>
    </source>
</evidence>
<protein>
    <recommendedName>
        <fullName evidence="8">DoxX family protein</fullName>
    </recommendedName>
</protein>
<dbReference type="Pfam" id="PF07681">
    <property type="entry name" value="DoxX"/>
    <property type="match status" value="1"/>
</dbReference>
<evidence type="ECO:0000256" key="3">
    <source>
        <dbReference type="ARBA" id="ARBA00022989"/>
    </source>
</evidence>
<evidence type="ECO:0000256" key="2">
    <source>
        <dbReference type="ARBA" id="ARBA00022692"/>
    </source>
</evidence>
<keyword evidence="3 5" id="KW-1133">Transmembrane helix</keyword>
<name>A0ABQ2BF54_9SPHI</name>
<feature type="transmembrane region" description="Helical" evidence="5">
    <location>
        <begin position="74"/>
        <end position="92"/>
    </location>
</feature>
<gene>
    <name evidence="6" type="ORF">GCM10008119_07550</name>
</gene>
<feature type="transmembrane region" description="Helical" evidence="5">
    <location>
        <begin position="98"/>
        <end position="115"/>
    </location>
</feature>
<keyword evidence="4 5" id="KW-0472">Membrane</keyword>
<dbReference type="InterPro" id="IPR032808">
    <property type="entry name" value="DoxX"/>
</dbReference>
<sequence length="125" mass="14103">MKIAIIIVRVLLGAMYLFASISYFAKYMPEQPQMSADQTTFMAGVTASVYLMPLIKVTELVAGVLLLIGRTAPLAAIIIFPITLNIFFYHAFLGPKELPMVVIMLIFNLFLFYAYRQKYLPIVSK</sequence>
<dbReference type="EMBL" id="BMDJ01000002">
    <property type="protein sequence ID" value="GGI23419.1"/>
    <property type="molecule type" value="Genomic_DNA"/>
</dbReference>
<evidence type="ECO:0000256" key="1">
    <source>
        <dbReference type="ARBA" id="ARBA00004141"/>
    </source>
</evidence>
<organism evidence="6 7">
    <name type="scientific">Pedobacter mendelii</name>
    <dbReference type="NCBI Taxonomy" id="1908240"/>
    <lineage>
        <taxon>Bacteria</taxon>
        <taxon>Pseudomonadati</taxon>
        <taxon>Bacteroidota</taxon>
        <taxon>Sphingobacteriia</taxon>
        <taxon>Sphingobacteriales</taxon>
        <taxon>Sphingobacteriaceae</taxon>
        <taxon>Pedobacter</taxon>
    </lineage>
</organism>
<comment type="subcellular location">
    <subcellularLocation>
        <location evidence="1">Membrane</location>
        <topology evidence="1">Multi-pass membrane protein</topology>
    </subcellularLocation>
</comment>
<proteinExistence type="predicted"/>
<keyword evidence="2 5" id="KW-0812">Transmembrane</keyword>
<evidence type="ECO:0000313" key="7">
    <source>
        <dbReference type="Proteomes" id="UP000645390"/>
    </source>
</evidence>
<reference evidence="7" key="1">
    <citation type="journal article" date="2019" name="Int. J. Syst. Evol. Microbiol.">
        <title>The Global Catalogue of Microorganisms (GCM) 10K type strain sequencing project: providing services to taxonomists for standard genome sequencing and annotation.</title>
        <authorList>
            <consortium name="The Broad Institute Genomics Platform"/>
            <consortium name="The Broad Institute Genome Sequencing Center for Infectious Disease"/>
            <person name="Wu L."/>
            <person name="Ma J."/>
        </authorList>
    </citation>
    <scope>NUCLEOTIDE SEQUENCE [LARGE SCALE GENOMIC DNA]</scope>
    <source>
        <strain evidence="7">CCM 8939</strain>
    </source>
</reference>
<comment type="caution">
    <text evidence="6">The sequence shown here is derived from an EMBL/GenBank/DDBJ whole genome shotgun (WGS) entry which is preliminary data.</text>
</comment>